<dbReference type="PANTHER" id="PTHR11469">
    <property type="entry name" value="GLUCOSE-6-PHOSPHATE ISOMERASE"/>
    <property type="match status" value="1"/>
</dbReference>
<dbReference type="InterPro" id="IPR035482">
    <property type="entry name" value="SIS_PGI_2"/>
</dbReference>
<dbReference type="NCBIfam" id="NF001211">
    <property type="entry name" value="PRK00179.1"/>
    <property type="match status" value="1"/>
</dbReference>
<evidence type="ECO:0000256" key="5">
    <source>
        <dbReference type="ARBA" id="ARBA00023235"/>
    </source>
</evidence>
<evidence type="ECO:0000313" key="10">
    <source>
        <dbReference type="Proteomes" id="UP001595530"/>
    </source>
</evidence>
<sequence length="560" mass="60899">MSSHASVASLNASAPSEPPCLNTAVNLVSQTPLWSTLQQRAAGISTIKELFRADPQRFRRFSVSACGMLLDYSKQRIDAPVLSELLALARQQQLEARRDAMLAGAAINSTENRAVLHSVLRLPKGTRFLLDGADIAADVHAVLARMRSFSDAVRDGRWVGHTGKAIRTIVNIGIGGSDLGPQMACSALAPWAQPGLTLHFVSNVDGRHLADTLQQADPETTLFVVASKTFTTMETLTNAGTARAWMLGRGCPQASICQHFVALSTNVDAAQQFGIAPENVFPFWNWAGGRYSLWSAIGLSIMLYVGADRFEEMLAGAHAMDLHFAQAPLEQNLPVLMALVGVWNINFLGQQALSIAPYHQRLHRLPAYLQQLEMESNGKSVTRAGQRVDYATAPILFGEAGTNGQHAYFQCLHQGAAITPTDFIAVIEDDSGLPQHNRALLANCFAQSKAMAHGKDLDQVRAELPDAPAWLLPHRVFEGNRPSSTLLLDALTPRSLGGLIALYEHKVFVQSVIWDINAFDQWGVELGKSLALQLISLDPDAVNEDYDSSTRGLLQILQSK</sequence>
<comment type="function">
    <text evidence="7">Catalyzes the reversible isomerization of glucose-6-phosphate to fructose-6-phosphate.</text>
</comment>
<protein>
    <recommendedName>
        <fullName evidence="7">Glucose-6-phosphate isomerase</fullName>
        <shortName evidence="7">GPI</shortName>
        <ecNumber evidence="7">5.3.1.9</ecNumber>
    </recommendedName>
    <alternativeName>
        <fullName evidence="7">Phosphoglucose isomerase</fullName>
        <shortName evidence="7">PGI</shortName>
    </alternativeName>
    <alternativeName>
        <fullName evidence="7">Phosphohexose isomerase</fullName>
        <shortName evidence="7">PHI</shortName>
    </alternativeName>
</protein>
<dbReference type="InterPro" id="IPR046348">
    <property type="entry name" value="SIS_dom_sf"/>
</dbReference>
<evidence type="ECO:0000256" key="1">
    <source>
        <dbReference type="ARBA" id="ARBA00004926"/>
    </source>
</evidence>
<keyword evidence="5 7" id="KW-0413">Isomerase</keyword>
<dbReference type="RefSeq" id="WP_390322486.1">
    <property type="nucleotide sequence ID" value="NZ_JBHRTP010000066.1"/>
</dbReference>
<keyword evidence="7" id="KW-0963">Cytoplasm</keyword>
<comment type="similarity">
    <text evidence="2 7 8">Belongs to the GPI family.</text>
</comment>
<comment type="pathway">
    <text evidence="1 7 8">Carbohydrate degradation; glycolysis; D-glyceraldehyde 3-phosphate and glycerone phosphate from D-glucose: step 2/4.</text>
</comment>
<dbReference type="PROSITE" id="PS00174">
    <property type="entry name" value="P_GLUCOSE_ISOMERASE_2"/>
    <property type="match status" value="1"/>
</dbReference>
<dbReference type="Gene3D" id="3.40.50.10490">
    <property type="entry name" value="Glucose-6-phosphate isomerase like protein, domain 1"/>
    <property type="match status" value="2"/>
</dbReference>
<proteinExistence type="inferred from homology"/>
<dbReference type="Proteomes" id="UP001595530">
    <property type="component" value="Unassembled WGS sequence"/>
</dbReference>
<dbReference type="CDD" id="cd05015">
    <property type="entry name" value="SIS_PGI_1"/>
    <property type="match status" value="1"/>
</dbReference>
<dbReference type="GO" id="GO:0004347">
    <property type="term" value="F:glucose-6-phosphate isomerase activity"/>
    <property type="evidence" value="ECO:0007669"/>
    <property type="project" value="UniProtKB-EC"/>
</dbReference>
<dbReference type="SUPFAM" id="SSF53697">
    <property type="entry name" value="SIS domain"/>
    <property type="match status" value="1"/>
</dbReference>
<feature type="active site" description="Proton donor" evidence="7">
    <location>
        <position position="375"/>
    </location>
</feature>
<feature type="active site" evidence="7">
    <location>
        <position position="528"/>
    </location>
</feature>
<gene>
    <name evidence="7 9" type="primary">pgi</name>
    <name evidence="9" type="ORF">ACFOFO_19085</name>
</gene>
<comment type="subcellular location">
    <subcellularLocation>
        <location evidence="7">Cytoplasm</location>
    </subcellularLocation>
</comment>
<dbReference type="PRINTS" id="PR00662">
    <property type="entry name" value="G6PISOMERASE"/>
</dbReference>
<keyword evidence="10" id="KW-1185">Reference proteome</keyword>
<dbReference type="EMBL" id="JBHRTP010000066">
    <property type="protein sequence ID" value="MFC3110041.1"/>
    <property type="molecule type" value="Genomic_DNA"/>
</dbReference>
<dbReference type="InterPro" id="IPR018189">
    <property type="entry name" value="Phosphoglucose_isomerase_CS"/>
</dbReference>
<comment type="caution">
    <text evidence="9">The sequence shown here is derived from an EMBL/GenBank/DDBJ whole genome shotgun (WGS) entry which is preliminary data.</text>
</comment>
<dbReference type="CDD" id="cd05016">
    <property type="entry name" value="SIS_PGI_2"/>
    <property type="match status" value="1"/>
</dbReference>
<organism evidence="9 10">
    <name type="scientific">Undibacterium arcticum</name>
    <dbReference type="NCBI Taxonomy" id="1762892"/>
    <lineage>
        <taxon>Bacteria</taxon>
        <taxon>Pseudomonadati</taxon>
        <taxon>Pseudomonadota</taxon>
        <taxon>Betaproteobacteria</taxon>
        <taxon>Burkholderiales</taxon>
        <taxon>Oxalobacteraceae</taxon>
        <taxon>Undibacterium</taxon>
    </lineage>
</organism>
<dbReference type="InterPro" id="IPR001672">
    <property type="entry name" value="G6P_Isomerase"/>
</dbReference>
<accession>A0ABV7F8L5</accession>
<dbReference type="HAMAP" id="MF_00473">
    <property type="entry name" value="G6P_isomerase"/>
    <property type="match status" value="1"/>
</dbReference>
<dbReference type="Gene3D" id="1.10.1390.10">
    <property type="match status" value="1"/>
</dbReference>
<dbReference type="PANTHER" id="PTHR11469:SF1">
    <property type="entry name" value="GLUCOSE-6-PHOSPHATE ISOMERASE"/>
    <property type="match status" value="1"/>
</dbReference>
<dbReference type="PROSITE" id="PS51463">
    <property type="entry name" value="P_GLUCOSE_ISOMERASE_3"/>
    <property type="match status" value="1"/>
</dbReference>
<evidence type="ECO:0000256" key="4">
    <source>
        <dbReference type="ARBA" id="ARBA00023152"/>
    </source>
</evidence>
<evidence type="ECO:0000313" key="9">
    <source>
        <dbReference type="EMBL" id="MFC3110041.1"/>
    </source>
</evidence>
<dbReference type="EC" id="5.3.1.9" evidence="7"/>
<comment type="pathway">
    <text evidence="7">Carbohydrate biosynthesis; gluconeogenesis.</text>
</comment>
<dbReference type="InterPro" id="IPR035476">
    <property type="entry name" value="SIS_PGI_1"/>
</dbReference>
<comment type="catalytic activity">
    <reaction evidence="6 7 8">
        <text>alpha-D-glucose 6-phosphate = beta-D-fructose 6-phosphate</text>
        <dbReference type="Rhea" id="RHEA:11816"/>
        <dbReference type="ChEBI" id="CHEBI:57634"/>
        <dbReference type="ChEBI" id="CHEBI:58225"/>
        <dbReference type="EC" id="5.3.1.9"/>
    </reaction>
</comment>
<name>A0ABV7F8L5_9BURK</name>
<dbReference type="InterPro" id="IPR023096">
    <property type="entry name" value="G6P_Isomerase_C"/>
</dbReference>
<evidence type="ECO:0000256" key="8">
    <source>
        <dbReference type="RuleBase" id="RU000612"/>
    </source>
</evidence>
<dbReference type="Pfam" id="PF00342">
    <property type="entry name" value="PGI"/>
    <property type="match status" value="1"/>
</dbReference>
<evidence type="ECO:0000256" key="3">
    <source>
        <dbReference type="ARBA" id="ARBA00022432"/>
    </source>
</evidence>
<evidence type="ECO:0000256" key="2">
    <source>
        <dbReference type="ARBA" id="ARBA00006604"/>
    </source>
</evidence>
<evidence type="ECO:0000256" key="7">
    <source>
        <dbReference type="HAMAP-Rule" id="MF_00473"/>
    </source>
</evidence>
<keyword evidence="4 7" id="KW-0324">Glycolysis</keyword>
<evidence type="ECO:0000256" key="6">
    <source>
        <dbReference type="ARBA" id="ARBA00029321"/>
    </source>
</evidence>
<reference evidence="10" key="1">
    <citation type="journal article" date="2019" name="Int. J. Syst. Evol. Microbiol.">
        <title>The Global Catalogue of Microorganisms (GCM) 10K type strain sequencing project: providing services to taxonomists for standard genome sequencing and annotation.</title>
        <authorList>
            <consortium name="The Broad Institute Genomics Platform"/>
            <consortium name="The Broad Institute Genome Sequencing Center for Infectious Disease"/>
            <person name="Wu L."/>
            <person name="Ma J."/>
        </authorList>
    </citation>
    <scope>NUCLEOTIDE SEQUENCE [LARGE SCALE GENOMIC DNA]</scope>
    <source>
        <strain evidence="10">KCTC 42986</strain>
    </source>
</reference>
<keyword evidence="3 7" id="KW-0312">Gluconeogenesis</keyword>
<feature type="active site" evidence="7">
    <location>
        <position position="406"/>
    </location>
</feature>